<evidence type="ECO:0000256" key="4">
    <source>
        <dbReference type="ARBA" id="ARBA00022824"/>
    </source>
</evidence>
<dbReference type="InterPro" id="IPR035952">
    <property type="entry name" value="Rhomboid-like_sf"/>
</dbReference>
<feature type="non-terminal residue" evidence="8">
    <location>
        <position position="1"/>
    </location>
</feature>
<evidence type="ECO:0000313" key="8">
    <source>
        <dbReference type="EMBL" id="ENN70655.1"/>
    </source>
</evidence>
<evidence type="ECO:0000256" key="5">
    <source>
        <dbReference type="ARBA" id="ARBA00022989"/>
    </source>
</evidence>
<sequence length="285" mass="32372">MNTIKTSITVCTLDTVKALRTFDAAERGSGYCAHSMHFHSKKMSDLGDWYRGVPRFTRLWFTGTVALTLFGRFGLLNPINLILLYSEAVKRLQVWRFITSVLYYPLTPQTGFHYLINLYFLYNYSRRLEEGTYQRKPADFAFLLIFNWICCIIMGLVADMPLLMDPMVLSVLYVWCQLNSDVIVTFWFGTRFKAIFLPWVLLGFNLVISGGGLMELIGILIGHLYFFLAFKYPQELGGPSLLSTPGFLKNWFPEEGGGTFGPAPDRGPAIPRGRMWGQGHVLGGN</sequence>
<organism evidence="8">
    <name type="scientific">Dendroctonus ponderosae</name>
    <name type="common">Mountain pine beetle</name>
    <dbReference type="NCBI Taxonomy" id="77166"/>
    <lineage>
        <taxon>Eukaryota</taxon>
        <taxon>Metazoa</taxon>
        <taxon>Ecdysozoa</taxon>
        <taxon>Arthropoda</taxon>
        <taxon>Hexapoda</taxon>
        <taxon>Insecta</taxon>
        <taxon>Pterygota</taxon>
        <taxon>Neoptera</taxon>
        <taxon>Endopterygota</taxon>
        <taxon>Coleoptera</taxon>
        <taxon>Polyphaga</taxon>
        <taxon>Cucujiformia</taxon>
        <taxon>Curculionidae</taxon>
        <taxon>Scolytinae</taxon>
        <taxon>Dendroctonus</taxon>
    </lineage>
</organism>
<keyword evidence="4 7" id="KW-0256">Endoplasmic reticulum</keyword>
<comment type="similarity">
    <text evidence="2 7">Belongs to the derlin family.</text>
</comment>
<protein>
    <recommendedName>
        <fullName evidence="7">Derlin</fullName>
    </recommendedName>
</protein>
<keyword evidence="5 7" id="KW-1133">Transmembrane helix</keyword>
<dbReference type="InterPro" id="IPR007599">
    <property type="entry name" value="DER1"/>
</dbReference>
<dbReference type="GO" id="GO:0006950">
    <property type="term" value="P:response to stress"/>
    <property type="evidence" value="ECO:0007669"/>
    <property type="project" value="UniProtKB-ARBA"/>
</dbReference>
<keyword evidence="3 7" id="KW-0812">Transmembrane</keyword>
<gene>
    <name evidence="8" type="ORF">YQE_12600</name>
</gene>
<feature type="transmembrane region" description="Helical" evidence="7">
    <location>
        <begin position="97"/>
        <end position="120"/>
    </location>
</feature>
<dbReference type="EMBL" id="KB741288">
    <property type="protein sequence ID" value="ENN70655.1"/>
    <property type="molecule type" value="Genomic_DNA"/>
</dbReference>
<dbReference type="GO" id="GO:0005789">
    <property type="term" value="C:endoplasmic reticulum membrane"/>
    <property type="evidence" value="ECO:0007669"/>
    <property type="project" value="UniProtKB-SubCell"/>
</dbReference>
<dbReference type="HOGENOM" id="CLU_051898_3_1_1"/>
<reference evidence="8" key="1">
    <citation type="journal article" date="2013" name="Genome Biol.">
        <title>Draft genome of the mountain pine beetle, Dendroctonus ponderosae Hopkins, a major forest pest.</title>
        <authorList>
            <person name="Keeling C.I."/>
            <person name="Yuen M.M."/>
            <person name="Liao N.Y."/>
            <person name="Docking T.R."/>
            <person name="Chan S.K."/>
            <person name="Taylor G.A."/>
            <person name="Palmquist D.L."/>
            <person name="Jackman S.D."/>
            <person name="Nguyen A."/>
            <person name="Li M."/>
            <person name="Henderson H."/>
            <person name="Janes J.K."/>
            <person name="Zhao Y."/>
            <person name="Pandoh P."/>
            <person name="Moore R."/>
            <person name="Sperling F.A."/>
            <person name="Huber D.P."/>
            <person name="Birol I."/>
            <person name="Jones S.J."/>
            <person name="Bohlmann J."/>
        </authorList>
    </citation>
    <scope>NUCLEOTIDE SEQUENCE</scope>
</reference>
<feature type="transmembrane region" description="Helical" evidence="7">
    <location>
        <begin position="140"/>
        <end position="158"/>
    </location>
</feature>
<comment type="subcellular location">
    <subcellularLocation>
        <location evidence="1 7">Endoplasmic reticulum membrane</location>
        <topology evidence="1 7">Multi-pass membrane protein</topology>
    </subcellularLocation>
</comment>
<dbReference type="PANTHER" id="PTHR11009">
    <property type="entry name" value="DER1-LIKE PROTEIN, DERLIN"/>
    <property type="match status" value="1"/>
</dbReference>
<evidence type="ECO:0000256" key="7">
    <source>
        <dbReference type="RuleBase" id="RU363059"/>
    </source>
</evidence>
<proteinExistence type="inferred from homology"/>
<keyword evidence="6 7" id="KW-0472">Membrane</keyword>
<dbReference type="OrthoDB" id="19102at2759"/>
<evidence type="ECO:0000256" key="1">
    <source>
        <dbReference type="ARBA" id="ARBA00004477"/>
    </source>
</evidence>
<dbReference type="OMA" id="DLGTWFR"/>
<dbReference type="Pfam" id="PF04511">
    <property type="entry name" value="DER1"/>
    <property type="match status" value="1"/>
</dbReference>
<evidence type="ECO:0000256" key="3">
    <source>
        <dbReference type="ARBA" id="ARBA00022692"/>
    </source>
</evidence>
<dbReference type="SUPFAM" id="SSF144091">
    <property type="entry name" value="Rhomboid-like"/>
    <property type="match status" value="1"/>
</dbReference>
<feature type="transmembrane region" description="Helical" evidence="7">
    <location>
        <begin position="59"/>
        <end position="85"/>
    </location>
</feature>
<evidence type="ECO:0000256" key="6">
    <source>
        <dbReference type="ARBA" id="ARBA00023136"/>
    </source>
</evidence>
<feature type="transmembrane region" description="Helical" evidence="7">
    <location>
        <begin position="170"/>
        <end position="189"/>
    </location>
</feature>
<name>N6TN55_DENPD</name>
<comment type="function">
    <text evidence="7">May be involved in the degradation of misfolded endoplasmic reticulum (ER) luminal proteins.</text>
</comment>
<evidence type="ECO:0000256" key="2">
    <source>
        <dbReference type="ARBA" id="ARBA00008917"/>
    </source>
</evidence>
<accession>N6TN55</accession>
<dbReference type="AlphaFoldDB" id="N6TN55"/>
<feature type="transmembrane region" description="Helical" evidence="7">
    <location>
        <begin position="195"/>
        <end position="228"/>
    </location>
</feature>